<evidence type="ECO:0000313" key="11">
    <source>
        <dbReference type="Proteomes" id="UP000822688"/>
    </source>
</evidence>
<keyword evidence="3" id="KW-0347">Helicase</keyword>
<dbReference type="InterPro" id="IPR014014">
    <property type="entry name" value="RNA_helicase_DEAD_Q_motif"/>
</dbReference>
<evidence type="ECO:0000256" key="3">
    <source>
        <dbReference type="ARBA" id="ARBA00022806"/>
    </source>
</evidence>
<proteinExistence type="predicted"/>
<dbReference type="Gene3D" id="3.40.50.300">
    <property type="entry name" value="P-loop containing nucleotide triphosphate hydrolases"/>
    <property type="match status" value="2"/>
</dbReference>
<dbReference type="CDD" id="cd18787">
    <property type="entry name" value="SF2_C_DEAD"/>
    <property type="match status" value="1"/>
</dbReference>
<dbReference type="InterPro" id="IPR044742">
    <property type="entry name" value="DEAD/DEAH_RhlB"/>
</dbReference>
<feature type="short sequence motif" description="Q motif" evidence="5">
    <location>
        <begin position="97"/>
        <end position="125"/>
    </location>
</feature>
<organism evidence="10 11">
    <name type="scientific">Ceratodon purpureus</name>
    <name type="common">Fire moss</name>
    <name type="synonym">Dicranum purpureum</name>
    <dbReference type="NCBI Taxonomy" id="3225"/>
    <lineage>
        <taxon>Eukaryota</taxon>
        <taxon>Viridiplantae</taxon>
        <taxon>Streptophyta</taxon>
        <taxon>Embryophyta</taxon>
        <taxon>Bryophyta</taxon>
        <taxon>Bryophytina</taxon>
        <taxon>Bryopsida</taxon>
        <taxon>Dicranidae</taxon>
        <taxon>Pseudoditrichales</taxon>
        <taxon>Ditrichaceae</taxon>
        <taxon>Ceratodon</taxon>
    </lineage>
</organism>
<keyword evidence="2" id="KW-0378">Hydrolase</keyword>
<dbReference type="PROSITE" id="PS51192">
    <property type="entry name" value="HELICASE_ATP_BIND_1"/>
    <property type="match status" value="1"/>
</dbReference>
<evidence type="ECO:0000256" key="5">
    <source>
        <dbReference type="PROSITE-ProRule" id="PRU00552"/>
    </source>
</evidence>
<protein>
    <recommendedName>
        <fullName evidence="12">RNA helicase</fullName>
    </recommendedName>
</protein>
<dbReference type="PANTHER" id="PTHR47960">
    <property type="entry name" value="DEAD-BOX ATP-DEPENDENT RNA HELICASE 50"/>
    <property type="match status" value="1"/>
</dbReference>
<evidence type="ECO:0000256" key="4">
    <source>
        <dbReference type="ARBA" id="ARBA00022840"/>
    </source>
</evidence>
<dbReference type="InterPro" id="IPR027417">
    <property type="entry name" value="P-loop_NTPase"/>
</dbReference>
<feature type="domain" description="DEAD-box RNA helicase Q" evidence="9">
    <location>
        <begin position="97"/>
        <end position="125"/>
    </location>
</feature>
<evidence type="ECO:0000259" key="8">
    <source>
        <dbReference type="PROSITE" id="PS51194"/>
    </source>
</evidence>
<dbReference type="Pfam" id="PF00271">
    <property type="entry name" value="Helicase_C"/>
    <property type="match status" value="1"/>
</dbReference>
<feature type="compositionally biased region" description="Low complexity" evidence="6">
    <location>
        <begin position="546"/>
        <end position="588"/>
    </location>
</feature>
<dbReference type="GO" id="GO:0003676">
    <property type="term" value="F:nucleic acid binding"/>
    <property type="evidence" value="ECO:0007669"/>
    <property type="project" value="InterPro"/>
</dbReference>
<dbReference type="InterPro" id="IPR001650">
    <property type="entry name" value="Helicase_C-like"/>
</dbReference>
<accession>A0A8T0GAS4</accession>
<reference evidence="10 11" key="1">
    <citation type="submission" date="2020-06" db="EMBL/GenBank/DDBJ databases">
        <title>WGS assembly of Ceratodon purpureus strain R40.</title>
        <authorList>
            <person name="Carey S.B."/>
            <person name="Jenkins J."/>
            <person name="Shu S."/>
            <person name="Lovell J.T."/>
            <person name="Sreedasyam A."/>
            <person name="Maumus F."/>
            <person name="Tiley G.P."/>
            <person name="Fernandez-Pozo N."/>
            <person name="Barry K."/>
            <person name="Chen C."/>
            <person name="Wang M."/>
            <person name="Lipzen A."/>
            <person name="Daum C."/>
            <person name="Saski C.A."/>
            <person name="Payton A.C."/>
            <person name="Mcbreen J.C."/>
            <person name="Conrad R.E."/>
            <person name="Kollar L.M."/>
            <person name="Olsson S."/>
            <person name="Huttunen S."/>
            <person name="Landis J.B."/>
            <person name="Wickett N.J."/>
            <person name="Johnson M.G."/>
            <person name="Rensing S.A."/>
            <person name="Grimwood J."/>
            <person name="Schmutz J."/>
            <person name="Mcdaniel S.F."/>
        </authorList>
    </citation>
    <scope>NUCLEOTIDE SEQUENCE [LARGE SCALE GENOMIC DNA]</scope>
    <source>
        <strain evidence="10 11">R40</strain>
    </source>
</reference>
<dbReference type="SMART" id="SM00490">
    <property type="entry name" value="HELICc"/>
    <property type="match status" value="1"/>
</dbReference>
<evidence type="ECO:0000259" key="7">
    <source>
        <dbReference type="PROSITE" id="PS51192"/>
    </source>
</evidence>
<keyword evidence="4" id="KW-0067">ATP-binding</keyword>
<dbReference type="InterPro" id="IPR014001">
    <property type="entry name" value="Helicase_ATP-bd"/>
</dbReference>
<evidence type="ECO:0000259" key="9">
    <source>
        <dbReference type="PROSITE" id="PS51195"/>
    </source>
</evidence>
<dbReference type="OrthoDB" id="10256233at2759"/>
<dbReference type="GO" id="GO:0016787">
    <property type="term" value="F:hydrolase activity"/>
    <property type="evidence" value="ECO:0007669"/>
    <property type="project" value="UniProtKB-KW"/>
</dbReference>
<name>A0A8T0GAS4_CERPU</name>
<evidence type="ECO:0008006" key="12">
    <source>
        <dbReference type="Google" id="ProtNLM"/>
    </source>
</evidence>
<feature type="domain" description="Helicase ATP-binding" evidence="7">
    <location>
        <begin position="128"/>
        <end position="315"/>
    </location>
</feature>
<evidence type="ECO:0000313" key="10">
    <source>
        <dbReference type="EMBL" id="KAG0555805.1"/>
    </source>
</evidence>
<keyword evidence="1" id="KW-0547">Nucleotide-binding</keyword>
<evidence type="ECO:0000256" key="2">
    <source>
        <dbReference type="ARBA" id="ARBA00022801"/>
    </source>
</evidence>
<feature type="domain" description="Helicase C-terminal" evidence="8">
    <location>
        <begin position="340"/>
        <end position="493"/>
    </location>
</feature>
<gene>
    <name evidence="10" type="ORF">KC19_11G004500</name>
</gene>
<feature type="region of interest" description="Disordered" evidence="6">
    <location>
        <begin position="512"/>
        <end position="594"/>
    </location>
</feature>
<dbReference type="SUPFAM" id="SSF52540">
    <property type="entry name" value="P-loop containing nucleoside triphosphate hydrolases"/>
    <property type="match status" value="1"/>
</dbReference>
<dbReference type="GO" id="GO:0005524">
    <property type="term" value="F:ATP binding"/>
    <property type="evidence" value="ECO:0007669"/>
    <property type="project" value="UniProtKB-KW"/>
</dbReference>
<dbReference type="Pfam" id="PF00270">
    <property type="entry name" value="DEAD"/>
    <property type="match status" value="1"/>
</dbReference>
<dbReference type="EMBL" id="CM026432">
    <property type="protein sequence ID" value="KAG0555805.1"/>
    <property type="molecule type" value="Genomic_DNA"/>
</dbReference>
<dbReference type="PROSITE" id="PS51194">
    <property type="entry name" value="HELICASE_CTER"/>
    <property type="match status" value="1"/>
</dbReference>
<dbReference type="CDD" id="cd00268">
    <property type="entry name" value="DEADc"/>
    <property type="match status" value="1"/>
</dbReference>
<keyword evidence="11" id="KW-1185">Reference proteome</keyword>
<dbReference type="SMART" id="SM00487">
    <property type="entry name" value="DEXDc"/>
    <property type="match status" value="1"/>
</dbReference>
<sequence length="594" mass="64686">MACRLLKVRVTSMAALLSRQASLACLNSPTKCLVLKTSRQWTIRCMATVESSSVSSTGLSPLERLRQRQMRDAAKVTRLNPPKAEEKERKADALKPVSFGDLGLSDEVMEAVKELGLTEPTEVQAVGIPAVLAGENVAMASHTGSGKTLAYMLPIVQALRRDEAASGKFTRARRPRAVVLCPTRELAEQVFQVAKSLCHHARFRAAMVGGGSRMKTQEDSLNKAIDLIVATPGRLLMHIEQGNMAYGDLKYVVLDEADTMFDKGFGVEVRKFLNPLRNRSRQPEGEPFQTVLVTATVTKAVQSLLDEEFPGIRHIHTSTLHKKVTNARHDFLRLTGTENKLESLIQVLEPNLAKGRRVMVFCNTLGSCRAVDHFLSERGTNSVNYHGAIPADERIENLQKFKDADEDSVPALVCTDLAARGLDLVCDHVINFDFPLNPIDYLHRTGRTARMGAKGMVTSLVTKRDQTLAGQLEEAMRKGESLEALTNSREKLASIKKKEVDEKRKAKAQKLGISLKYSNTQGGRSKTGSQRGTRGAARVSDSGAASSTLKTSSSSRTGSGPRSGSSSRTTSSPRPGSSSRTRGSSSGGVAMKRR</sequence>
<feature type="compositionally biased region" description="Polar residues" evidence="6">
    <location>
        <begin position="516"/>
        <end position="532"/>
    </location>
</feature>
<dbReference type="InterPro" id="IPR011545">
    <property type="entry name" value="DEAD/DEAH_box_helicase_dom"/>
</dbReference>
<dbReference type="GO" id="GO:0003724">
    <property type="term" value="F:RNA helicase activity"/>
    <property type="evidence" value="ECO:0007669"/>
    <property type="project" value="InterPro"/>
</dbReference>
<comment type="caution">
    <text evidence="10">The sequence shown here is derived from an EMBL/GenBank/DDBJ whole genome shotgun (WGS) entry which is preliminary data.</text>
</comment>
<evidence type="ECO:0000256" key="1">
    <source>
        <dbReference type="ARBA" id="ARBA00022741"/>
    </source>
</evidence>
<dbReference type="PROSITE" id="PS51195">
    <property type="entry name" value="Q_MOTIF"/>
    <property type="match status" value="1"/>
</dbReference>
<evidence type="ECO:0000256" key="6">
    <source>
        <dbReference type="SAM" id="MobiDB-lite"/>
    </source>
</evidence>
<dbReference type="Proteomes" id="UP000822688">
    <property type="component" value="Chromosome 11"/>
</dbReference>
<dbReference type="AlphaFoldDB" id="A0A8T0GAS4"/>